<evidence type="ECO:0000313" key="2">
    <source>
        <dbReference type="EMBL" id="EEB32345.1"/>
    </source>
</evidence>
<dbReference type="AlphaFoldDB" id="B6WXH2"/>
<reference evidence="2 3" key="2">
    <citation type="submission" date="2008-10" db="EMBL/GenBank/DDBJ databases">
        <authorList>
            <person name="Fulton L."/>
            <person name="Clifton S."/>
            <person name="Fulton B."/>
            <person name="Xu J."/>
            <person name="Minx P."/>
            <person name="Pepin K.H."/>
            <person name="Johnson M."/>
            <person name="Bhonagiri V."/>
            <person name="Nash W.E."/>
            <person name="Mardis E.R."/>
            <person name="Wilson R.K."/>
        </authorList>
    </citation>
    <scope>NUCLEOTIDE SEQUENCE [LARGE SCALE GENOMIC DNA]</scope>
    <source>
        <strain evidence="2 3">ATCC 29098</strain>
    </source>
</reference>
<organism evidence="2 3">
    <name type="scientific">Desulfovibrio piger ATCC 29098</name>
    <dbReference type="NCBI Taxonomy" id="411464"/>
    <lineage>
        <taxon>Bacteria</taxon>
        <taxon>Pseudomonadati</taxon>
        <taxon>Thermodesulfobacteriota</taxon>
        <taxon>Desulfovibrionia</taxon>
        <taxon>Desulfovibrionales</taxon>
        <taxon>Desulfovibrionaceae</taxon>
        <taxon>Desulfovibrio</taxon>
    </lineage>
</organism>
<name>B6WXH2_9BACT</name>
<gene>
    <name evidence="2" type="ORF">DESPIG_02798</name>
</gene>
<keyword evidence="1" id="KW-1133">Transmembrane helix</keyword>
<evidence type="ECO:0000256" key="1">
    <source>
        <dbReference type="SAM" id="Phobius"/>
    </source>
</evidence>
<keyword evidence="1" id="KW-0812">Transmembrane</keyword>
<comment type="caution">
    <text evidence="2">The sequence shown here is derived from an EMBL/GenBank/DDBJ whole genome shotgun (WGS) entry which is preliminary data.</text>
</comment>
<feature type="transmembrane region" description="Helical" evidence="1">
    <location>
        <begin position="21"/>
        <end position="41"/>
    </location>
</feature>
<dbReference type="eggNOG" id="ENOG503343V">
    <property type="taxonomic scope" value="Bacteria"/>
</dbReference>
<accession>B6WXH2</accession>
<evidence type="ECO:0000313" key="3">
    <source>
        <dbReference type="Proteomes" id="UP000003676"/>
    </source>
</evidence>
<proteinExistence type="predicted"/>
<dbReference type="STRING" id="901.DESPIGER_1643"/>
<sequence>MTEALMSETVHPAPDGWLKRFFLSLVILALLAGLLLVPWAVCWLTASGELDQEEVVARQAQGEFVLFGPGLTQDIMAYKLALYAAVKPEVVVLGSSRAGNVRGVFFERPFVNMAGAATDLESLRLLVDRMLAVHRPKVVLLGLDFWWLMAGAPAGHPDQAGRPSLLDADTLRAPWRWLAQGRIAPADIMAPLQGRLRADRYGLEAQLRDTGYGPDGSLYEGAILDGRLPAPDHAFARTLRELESGSGAWAGSLAPDRARLEVFAEICCRLRSRGIRTIVFLPPLATPVLGALADRNGGDAGWLSALRQGLLDCGVESMDFSDPRVYGSGDCEMMDGLHGGDVIGASLVRDMGDRQPWLRDMLHREYLSHVLRERRGLAAVPDERLTARPETDFLGLHCAKKRRGEATSRF</sequence>
<keyword evidence="1" id="KW-0472">Membrane</keyword>
<dbReference type="HOGENOM" id="CLU_668557_0_0_7"/>
<reference evidence="2 3" key="1">
    <citation type="submission" date="2008-10" db="EMBL/GenBank/DDBJ databases">
        <title>Draft genome sequence of Desulvovibrio piger (ATCC 29098).</title>
        <authorList>
            <person name="Sudarsanam P."/>
            <person name="Ley R."/>
            <person name="Guruge J."/>
            <person name="Turnbaugh P.J."/>
            <person name="Mahowald M."/>
            <person name="Liep D."/>
            <person name="Gordon J."/>
        </authorList>
    </citation>
    <scope>NUCLEOTIDE SEQUENCE [LARGE SCALE GENOMIC DNA]</scope>
    <source>
        <strain evidence="2 3">ATCC 29098</strain>
    </source>
</reference>
<protein>
    <submittedName>
        <fullName evidence="2">Uncharacterized protein</fullName>
    </submittedName>
</protein>
<dbReference type="Proteomes" id="UP000003676">
    <property type="component" value="Unassembled WGS sequence"/>
</dbReference>
<dbReference type="EMBL" id="ABXU01000081">
    <property type="protein sequence ID" value="EEB32345.1"/>
    <property type="molecule type" value="Genomic_DNA"/>
</dbReference>